<evidence type="ECO:0000313" key="8">
    <source>
        <dbReference type="EMBL" id="EEB08845.1"/>
    </source>
</evidence>
<dbReference type="InterPro" id="IPR048884">
    <property type="entry name" value="Nup120_helical"/>
</dbReference>
<dbReference type="VEuPathDB" id="FungiDB:SJAG_04017"/>
<dbReference type="JaponicusDB" id="SJAG_04017">
    <property type="gene designation" value="nup120"/>
</dbReference>
<dbReference type="InterPro" id="IPR021717">
    <property type="entry name" value="Nucleoporin_Nup160"/>
</dbReference>
<dbReference type="OrthoDB" id="67716at2759"/>
<dbReference type="eggNOG" id="ENOG502QQWQ">
    <property type="taxonomic scope" value="Eukaryota"/>
</dbReference>
<name>B6K5P1_SCHJY</name>
<comment type="subcellular location">
    <subcellularLocation>
        <location evidence="1">Nucleus</location>
    </subcellularLocation>
</comment>
<dbReference type="Pfam" id="PF11715">
    <property type="entry name" value="Beta-prop_Nup120_160"/>
    <property type="match status" value="1"/>
</dbReference>
<sequence>MREPLKETVYSLDVQTLGLRGVLHLHVPSFENDATESTAFADSRSPRHKQASGFGPRNEVETAYANTVIARNSGIFAPPVKSACPIFWKILRNQSVQLFSVAPDSISEDTSGAAYSVCIHFPADVLDHGITFAHNAHTSETSLFVLTTARVLYSITLPADAFMRTAENWPRSWCRISRPASFVVRSPMALTCSNEQNLYVAWQEGGFVRLVYDEQVDGYVDNVHFSHNGYLSSLKQLLSLQALRSDYVPPNRVLCLRCSATHNVLFVLTADMNLRVYSTITNALLKTLPIVCDNAPKAYFHAFLALDTVSNNFLAIYCPYVAWGAILLLRIETNADNHFLGLSPLTPSPIQAPIPDDKAFVPWIVTGLCVHTNSRDSLVITTAWKSNLSCLIQCADVKLGHKVKVSWRPVANSLDAADDDFFDIPSSMASGDVSEIWLQRIFFQKALSSSALEVALLIYTGQNSAADLNNPTLSFDDMGRQELGAKIVHAVVGNVQLEAEQQAMNYDYDGYRERLYNEWDRFYKLVLFMDNYGKEVYDIVYLPGISALAAAHANKIGLLGLALLPDSICAGVENTNTSVTAAEPIIKLSLLLHDALSDSALSESRFALRELTQQEMTYSVGDSIWTFYDKYLSQSLSTEMTYALVDTMLSMKDPVNTISRLIRTIKSGDFERSDGTPSFLTSLLISRSLLDSFHAVNTIVESLLFLLFVAASQESKELQSTLVGCDNLCLELLTDWSVINFYIDASRLLMEPTAEESADSTIMADTSADKIDSLKTRCTTAFEFFVSLINTDFYCNCEKPETDLYSVLIQVCYRQLFCSSRRHILVIELMSQLLLQGQASLSRQLIGWLKTSAVEMYLKGHTYLNCLEPDKAVASFRRAFIPVDELADFSSAFFVDYQDLAALYPQEPLACYYLHISMCLMNAACFRHAVTFCELAISSLTESNKAMETDIYYRMFKSACAAGLFKTAYMAIMQVPSRQLPREFLAELLSSMADAGCVDQILNFPMPGLQKTFDDILQAKALNTVDVTLRPSWYHVLFAWRMNQGNMRGAAAILFERLVRFQSQMIVSQRSQYAQLLEDYLVVLNILRTLPKNDAWFLASRVDSARNKCVVPQRLVTLEDVEKGYSKALQSLATLVSSQSDNVQVDEQVPAGLTS</sequence>
<accession>B6K5P1</accession>
<dbReference type="STRING" id="402676.B6K5P1"/>
<dbReference type="Pfam" id="PF21486">
    <property type="entry name" value="NUP120_helical"/>
    <property type="match status" value="1"/>
</dbReference>
<dbReference type="GO" id="GO:0016973">
    <property type="term" value="P:poly(A)+ mRNA export from nucleus"/>
    <property type="evidence" value="ECO:0007669"/>
    <property type="project" value="EnsemblFungi"/>
</dbReference>
<gene>
    <name evidence="9" type="primary">nup120</name>
    <name evidence="8" type="ORF">SJAG_04017</name>
</gene>
<evidence type="ECO:0000256" key="3">
    <source>
        <dbReference type="ARBA" id="ARBA00023242"/>
    </source>
</evidence>
<proteinExistence type="predicted"/>
<evidence type="ECO:0000256" key="4">
    <source>
        <dbReference type="SAM" id="MobiDB-lite"/>
    </source>
</evidence>
<dbReference type="GO" id="GO:0031080">
    <property type="term" value="C:nuclear pore outer ring"/>
    <property type="evidence" value="ECO:0007669"/>
    <property type="project" value="EnsemblFungi"/>
</dbReference>
<dbReference type="GO" id="GO:0034399">
    <property type="term" value="C:nuclear periphery"/>
    <property type="evidence" value="ECO:0007669"/>
    <property type="project" value="EnsemblFungi"/>
</dbReference>
<dbReference type="Proteomes" id="UP000001744">
    <property type="component" value="Unassembled WGS sequence"/>
</dbReference>
<evidence type="ECO:0000259" key="7">
    <source>
        <dbReference type="Pfam" id="PF23300"/>
    </source>
</evidence>
<evidence type="ECO:0000313" key="9">
    <source>
        <dbReference type="JaponicusDB" id="SJAG_04017"/>
    </source>
</evidence>
<protein>
    <submittedName>
        <fullName evidence="8">Nucleoporin Nup120</fullName>
    </submittedName>
</protein>
<dbReference type="EMBL" id="KE651167">
    <property type="protein sequence ID" value="EEB08845.1"/>
    <property type="molecule type" value="Genomic_DNA"/>
</dbReference>
<keyword evidence="10" id="KW-1185">Reference proteome</keyword>
<feature type="domain" description="Nucleoporin Nup120 helical" evidence="6">
    <location>
        <begin position="608"/>
        <end position="732"/>
    </location>
</feature>
<dbReference type="GO" id="GO:0017056">
    <property type="term" value="F:structural constituent of nuclear pore"/>
    <property type="evidence" value="ECO:0000318"/>
    <property type="project" value="GO_Central"/>
</dbReference>
<feature type="domain" description="Nucleoporin Nup120/160 beta-propeller" evidence="5">
    <location>
        <begin position="86"/>
        <end position="559"/>
    </location>
</feature>
<dbReference type="OMA" id="TLWKNNM"/>
<reference evidence="8 10" key="1">
    <citation type="journal article" date="2011" name="Science">
        <title>Comparative functional genomics of the fission yeasts.</title>
        <authorList>
            <person name="Rhind N."/>
            <person name="Chen Z."/>
            <person name="Yassour M."/>
            <person name="Thompson D.A."/>
            <person name="Haas B.J."/>
            <person name="Habib N."/>
            <person name="Wapinski I."/>
            <person name="Roy S."/>
            <person name="Lin M.F."/>
            <person name="Heiman D.I."/>
            <person name="Young S.K."/>
            <person name="Furuya K."/>
            <person name="Guo Y."/>
            <person name="Pidoux A."/>
            <person name="Chen H.M."/>
            <person name="Robbertse B."/>
            <person name="Goldberg J.M."/>
            <person name="Aoki K."/>
            <person name="Bayne E.H."/>
            <person name="Berlin A.M."/>
            <person name="Desjardins C.A."/>
            <person name="Dobbs E."/>
            <person name="Dukaj L."/>
            <person name="Fan L."/>
            <person name="FitzGerald M.G."/>
            <person name="French C."/>
            <person name="Gujja S."/>
            <person name="Hansen K."/>
            <person name="Keifenheim D."/>
            <person name="Levin J.Z."/>
            <person name="Mosher R.A."/>
            <person name="Mueller C.A."/>
            <person name="Pfiffner J."/>
            <person name="Priest M."/>
            <person name="Russ C."/>
            <person name="Smialowska A."/>
            <person name="Swoboda P."/>
            <person name="Sykes S.M."/>
            <person name="Vaughn M."/>
            <person name="Vengrova S."/>
            <person name="Yoder R."/>
            <person name="Zeng Q."/>
            <person name="Allshire R."/>
            <person name="Baulcombe D."/>
            <person name="Birren B.W."/>
            <person name="Brown W."/>
            <person name="Ekwall K."/>
            <person name="Kellis M."/>
            <person name="Leatherwood J."/>
            <person name="Levin H."/>
            <person name="Margalit H."/>
            <person name="Martienssen R."/>
            <person name="Nieduszynski C.A."/>
            <person name="Spatafora J.W."/>
            <person name="Friedman N."/>
            <person name="Dalgaard J.Z."/>
            <person name="Baumann P."/>
            <person name="Niki H."/>
            <person name="Regev A."/>
            <person name="Nusbaum C."/>
        </authorList>
    </citation>
    <scope>NUCLEOTIDE SEQUENCE [LARGE SCALE GENOMIC DNA]</scope>
    <source>
        <strain evidence="10">yFS275 / FY16936</strain>
    </source>
</reference>
<dbReference type="RefSeq" id="XP_002175138.1">
    <property type="nucleotide sequence ID" value="XM_002175102.2"/>
</dbReference>
<dbReference type="GO" id="GO:0005643">
    <property type="term" value="C:nuclear pore"/>
    <property type="evidence" value="ECO:0000318"/>
    <property type="project" value="GO_Central"/>
</dbReference>
<dbReference type="InterPro" id="IPR056548">
    <property type="entry name" value="HEAT_Nup120"/>
</dbReference>
<dbReference type="InterPro" id="IPR059141">
    <property type="entry name" value="Beta-prop_Nup120_160"/>
</dbReference>
<evidence type="ECO:0000259" key="5">
    <source>
        <dbReference type="Pfam" id="PF11715"/>
    </source>
</evidence>
<evidence type="ECO:0000313" key="10">
    <source>
        <dbReference type="Proteomes" id="UP000001744"/>
    </source>
</evidence>
<keyword evidence="2" id="KW-0813">Transport</keyword>
<feature type="region of interest" description="Disordered" evidence="4">
    <location>
        <begin position="36"/>
        <end position="56"/>
    </location>
</feature>
<dbReference type="GeneID" id="7047540"/>
<dbReference type="PANTHER" id="PTHR21286">
    <property type="entry name" value="NUCLEAR PORE COMPLEX PROTEIN NUP160"/>
    <property type="match status" value="1"/>
</dbReference>
<feature type="domain" description="Nucleoporin nup120-like HEAT repeat" evidence="7">
    <location>
        <begin position="829"/>
        <end position="993"/>
    </location>
</feature>
<evidence type="ECO:0000259" key="6">
    <source>
        <dbReference type="Pfam" id="PF21486"/>
    </source>
</evidence>
<organism evidence="8 10">
    <name type="scientific">Schizosaccharomyces japonicus (strain yFS275 / FY16936)</name>
    <name type="common">Fission yeast</name>
    <dbReference type="NCBI Taxonomy" id="402676"/>
    <lineage>
        <taxon>Eukaryota</taxon>
        <taxon>Fungi</taxon>
        <taxon>Dikarya</taxon>
        <taxon>Ascomycota</taxon>
        <taxon>Taphrinomycotina</taxon>
        <taxon>Schizosaccharomycetes</taxon>
        <taxon>Schizosaccharomycetales</taxon>
        <taxon>Schizosaccharomycetaceae</taxon>
        <taxon>Schizosaccharomyces</taxon>
    </lineage>
</organism>
<dbReference type="AlphaFoldDB" id="B6K5P1"/>
<dbReference type="Pfam" id="PF23300">
    <property type="entry name" value="HEAT_Nup120"/>
    <property type="match status" value="1"/>
</dbReference>
<evidence type="ECO:0000256" key="2">
    <source>
        <dbReference type="ARBA" id="ARBA00022448"/>
    </source>
</evidence>
<dbReference type="PANTHER" id="PTHR21286:SF0">
    <property type="entry name" value="NUCLEAR PORE COMPLEX PROTEIN NUP160"/>
    <property type="match status" value="1"/>
</dbReference>
<keyword evidence="3" id="KW-0539">Nucleus</keyword>
<evidence type="ECO:0000256" key="1">
    <source>
        <dbReference type="ARBA" id="ARBA00004123"/>
    </source>
</evidence>
<dbReference type="HOGENOM" id="CLU_277873_0_0_1"/>